<feature type="domain" description="PKD" evidence="1">
    <location>
        <begin position="907"/>
        <end position="962"/>
    </location>
</feature>
<dbReference type="SMART" id="SM00089">
    <property type="entry name" value="PKD"/>
    <property type="match status" value="1"/>
</dbReference>
<reference evidence="2" key="2">
    <citation type="submission" date="2020-09" db="EMBL/GenBank/DDBJ databases">
        <authorList>
            <person name="Sun Q."/>
            <person name="Zhou Y."/>
        </authorList>
    </citation>
    <scope>NUCLEOTIDE SEQUENCE</scope>
    <source>
        <strain evidence="2">CGMCC 1.15290</strain>
    </source>
</reference>
<sequence length="1055" mass="112561">MKVCITAAVQALLLFIVVLCIHYPLHAQTCSGTPVAGTVTAALPVICTGEEMKLFITGFSAGTDIVVQWQQSADQVQWADIAGATDTPYVYKLPNTFIGQYYRAKVTCTGSGLSAYSNAVQVTVPNFAQYAALPFAEDFDGGWISICKTGLLPQPWGSGINWFNWPAAGNSSWRRNDRYEDGSWSSDFGGYTPTSTTGDYSARFHSTYGSEGYLQLYINASNTAEPELKKLSFDYINTDGTDKVVIWLSTNGGADFVRLDSVATAAKWTKKEVFFTTYASQVILRFAGIADNGNSDIGLDNVRVAATYPCTGAPVINGVSADKSSMCAGASVEVQLDGMTGNTEGVTYQWQYSTDNGSTWQNFTGATGSSYTTPLTVSTGLRLQATCPFASQSSVSNVVQVAVSPRVSGTDFTINKALPTGGKNFASFNDAYSFLKCGIDGPVEFTVAAGSGTYTEQLILEQVAGASETNTITFNGNGNTIAWSATDESERAVVKLRGASYFIFKQLTINAVPAESDRNSHFGVGVHLLQNADANTFRNCTILSDTVGNSYSYYAVVINGSDKDEYNKDGLCDGNVFDADTIVGGQYNIYMASNPGAPNTNNHFTNNLLRDAWSRGVSVIGAAATYLENNTFTSYVRNAAFPAASVLSYVYIEGFSFGTYITKNIFTHPFGTQKTGINSFFGIFDGTNDSSPGGGLVVTNNVFYDISHCETVTAVFSGTSGGVFLHNTIDINYTNTSPWSMLTGLRFGRSATGVTLRNNIVTVTHNGTGKAHAVFTFGDAINSDNSVYYITGDGDNNIGQINGTDYKTLSDLQTGTGGDAASVSADPAYADVVNGDLHPMERKVNDIGAAGTGITDDITGVVRSTTAPDAGAYEFTPIVCTPFADFTLPAPACAGEQLRFIPADTVGAGQAVAWAWSYGDGKTADTHTGAAMYAQAGQYDVKFTVTDSYGCTKDTVKTVTVTECRTSVFVPNTFTPNGDGNNDVLKVYGFSLKALRMVIFNQWGQQIFETTDVQQGWDGTFKGARQSTGVYMYVCTVTVADGTQVVKKGAVNLIR</sequence>
<dbReference type="InterPro" id="IPR026341">
    <property type="entry name" value="T9SS_type_B"/>
</dbReference>
<dbReference type="SUPFAM" id="SSF49299">
    <property type="entry name" value="PKD domain"/>
    <property type="match status" value="1"/>
</dbReference>
<evidence type="ECO:0000313" key="3">
    <source>
        <dbReference type="Proteomes" id="UP000627292"/>
    </source>
</evidence>
<gene>
    <name evidence="2" type="ORF">GCM10011379_04840</name>
</gene>
<dbReference type="EMBL" id="BMIB01000001">
    <property type="protein sequence ID" value="GGH58787.1"/>
    <property type="molecule type" value="Genomic_DNA"/>
</dbReference>
<dbReference type="Gene3D" id="2.60.40.2700">
    <property type="match status" value="2"/>
</dbReference>
<dbReference type="CDD" id="cd00146">
    <property type="entry name" value="PKD"/>
    <property type="match status" value="1"/>
</dbReference>
<keyword evidence="3" id="KW-1185">Reference proteome</keyword>
<dbReference type="Pfam" id="PF13585">
    <property type="entry name" value="CHU_C"/>
    <property type="match status" value="1"/>
</dbReference>
<dbReference type="PROSITE" id="PS50093">
    <property type="entry name" value="PKD"/>
    <property type="match status" value="1"/>
</dbReference>
<dbReference type="InterPro" id="IPR022409">
    <property type="entry name" value="PKD/Chitinase_dom"/>
</dbReference>
<accession>A0A917IPM5</accession>
<name>A0A917IPM5_9BACT</name>
<dbReference type="RefSeq" id="WP_188950367.1">
    <property type="nucleotide sequence ID" value="NZ_BMIB01000001.1"/>
</dbReference>
<dbReference type="NCBIfam" id="TIGR04131">
    <property type="entry name" value="Bac_Flav_CTERM"/>
    <property type="match status" value="1"/>
</dbReference>
<comment type="caution">
    <text evidence="2">The sequence shown here is derived from an EMBL/GenBank/DDBJ whole genome shotgun (WGS) entry which is preliminary data.</text>
</comment>
<protein>
    <recommendedName>
        <fullName evidence="1">PKD domain-containing protein</fullName>
    </recommendedName>
</protein>
<dbReference type="Proteomes" id="UP000627292">
    <property type="component" value="Unassembled WGS sequence"/>
</dbReference>
<dbReference type="InterPro" id="IPR006626">
    <property type="entry name" value="PbH1"/>
</dbReference>
<evidence type="ECO:0000259" key="1">
    <source>
        <dbReference type="PROSITE" id="PS50093"/>
    </source>
</evidence>
<dbReference type="SUPFAM" id="SSF51126">
    <property type="entry name" value="Pectin lyase-like"/>
    <property type="match status" value="1"/>
</dbReference>
<dbReference type="InterPro" id="IPR035986">
    <property type="entry name" value="PKD_dom_sf"/>
</dbReference>
<organism evidence="2 3">
    <name type="scientific">Filimonas zeae</name>
    <dbReference type="NCBI Taxonomy" id="1737353"/>
    <lineage>
        <taxon>Bacteria</taxon>
        <taxon>Pseudomonadati</taxon>
        <taxon>Bacteroidota</taxon>
        <taxon>Chitinophagia</taxon>
        <taxon>Chitinophagales</taxon>
        <taxon>Chitinophagaceae</taxon>
        <taxon>Filimonas</taxon>
    </lineage>
</organism>
<reference evidence="2" key="1">
    <citation type="journal article" date="2014" name="Int. J. Syst. Evol. Microbiol.">
        <title>Complete genome sequence of Corynebacterium casei LMG S-19264T (=DSM 44701T), isolated from a smear-ripened cheese.</title>
        <authorList>
            <consortium name="US DOE Joint Genome Institute (JGI-PGF)"/>
            <person name="Walter F."/>
            <person name="Albersmeier A."/>
            <person name="Kalinowski J."/>
            <person name="Ruckert C."/>
        </authorList>
    </citation>
    <scope>NUCLEOTIDE SEQUENCE</scope>
    <source>
        <strain evidence="2">CGMCC 1.15290</strain>
    </source>
</reference>
<dbReference type="AlphaFoldDB" id="A0A917IPM5"/>
<dbReference type="Pfam" id="PF18911">
    <property type="entry name" value="PKD_4"/>
    <property type="match status" value="1"/>
</dbReference>
<dbReference type="InterPro" id="IPR000601">
    <property type="entry name" value="PKD_dom"/>
</dbReference>
<dbReference type="Gene3D" id="2.160.20.10">
    <property type="entry name" value="Single-stranded right-handed beta-helix, Pectin lyase-like"/>
    <property type="match status" value="1"/>
</dbReference>
<dbReference type="SMART" id="SM00710">
    <property type="entry name" value="PbH1"/>
    <property type="match status" value="4"/>
</dbReference>
<dbReference type="InterPro" id="IPR011050">
    <property type="entry name" value="Pectin_lyase_fold/virulence"/>
</dbReference>
<proteinExistence type="predicted"/>
<dbReference type="InterPro" id="IPR012334">
    <property type="entry name" value="Pectin_lyas_fold"/>
</dbReference>
<dbReference type="Gene3D" id="2.60.40.10">
    <property type="entry name" value="Immunoglobulins"/>
    <property type="match status" value="1"/>
</dbReference>
<dbReference type="InterPro" id="IPR013783">
    <property type="entry name" value="Ig-like_fold"/>
</dbReference>
<evidence type="ECO:0000313" key="2">
    <source>
        <dbReference type="EMBL" id="GGH58787.1"/>
    </source>
</evidence>